<reference evidence="4 5" key="1">
    <citation type="submission" date="2015-07" db="EMBL/GenBank/DDBJ databases">
        <title>The genome of the fungus Escovopsis weberi, a specialized disease agent of ant agriculture.</title>
        <authorList>
            <person name="de Man T.J."/>
            <person name="Stajich J.E."/>
            <person name="Kubicek C.P."/>
            <person name="Chenthamara K."/>
            <person name="Atanasova L."/>
            <person name="Druzhinina I.S."/>
            <person name="Birnbaum S."/>
            <person name="Barribeau S.M."/>
            <person name="Teiling C."/>
            <person name="Suen G."/>
            <person name="Currie C."/>
            <person name="Gerardo N.M."/>
        </authorList>
    </citation>
    <scope>NUCLEOTIDE SEQUENCE [LARGE SCALE GENOMIC DNA]</scope>
</reference>
<feature type="region of interest" description="Disordered" evidence="1">
    <location>
        <begin position="452"/>
        <end position="494"/>
    </location>
</feature>
<dbReference type="Proteomes" id="UP000053831">
    <property type="component" value="Unassembled WGS sequence"/>
</dbReference>
<sequence>MRLSLCVVLGTLLAGAQSSIVARKDTSDINDLINQQNTGQALLPTVPPPTSDPPSNASPTPSPSDGGGDGGDGNSSTSTSTSSSSSTSVDSSDQTITSTTTVTAAGAESTVTKLTTDLETSTTTVFATSTVFVTVTVTNSNEDTATKIVYSTTTVTVNKKRSLSQDLPTPALNAPAHVEAVPTGTPLADIPARRGLEKRATKVVFVTVTVTGKGGATTITNTLHKTVVSTTSAATTTTSTITSTEQINAKTTITTTSVLTVTSTIVSNGLGPTITDSSPSSEPTSPAAAGSDGSSGGGGSSSKGLSTGAKIGIGVGAGAGGLAILGSLLWLVMRRRNHGYSPDPDDLVGASEVPIGPSSHPPVMGGTMSSNAAAASALLGTGRHPPGKPVSAEGYRGTAMGDGRAGFAKPDTYSAPYPSVSPAPTSVSPVYGLPPKGPEAGVVAHSETLNTAELGTDGGAGNKWYDPNASEIDSRPIMSHQSGPVYEMPTQNYR</sequence>
<keyword evidence="2" id="KW-0472">Membrane</keyword>
<dbReference type="AlphaFoldDB" id="A0A0N0RT54"/>
<organism evidence="4 5">
    <name type="scientific">Escovopsis weberi</name>
    <dbReference type="NCBI Taxonomy" id="150374"/>
    <lineage>
        <taxon>Eukaryota</taxon>
        <taxon>Fungi</taxon>
        <taxon>Dikarya</taxon>
        <taxon>Ascomycota</taxon>
        <taxon>Pezizomycotina</taxon>
        <taxon>Sordariomycetes</taxon>
        <taxon>Hypocreomycetidae</taxon>
        <taxon>Hypocreales</taxon>
        <taxon>Hypocreaceae</taxon>
        <taxon>Escovopsis</taxon>
    </lineage>
</organism>
<dbReference type="OrthoDB" id="5103320at2759"/>
<evidence type="ECO:0000256" key="1">
    <source>
        <dbReference type="SAM" id="MobiDB-lite"/>
    </source>
</evidence>
<keyword evidence="3" id="KW-0732">Signal</keyword>
<dbReference type="STRING" id="150374.A0A0N0RT54"/>
<feature type="chain" id="PRO_5005857581" evidence="3">
    <location>
        <begin position="19"/>
        <end position="494"/>
    </location>
</feature>
<gene>
    <name evidence="4" type="ORF">ESCO_002748</name>
</gene>
<evidence type="ECO:0000313" key="5">
    <source>
        <dbReference type="Proteomes" id="UP000053831"/>
    </source>
</evidence>
<keyword evidence="2" id="KW-1133">Transmembrane helix</keyword>
<evidence type="ECO:0000313" key="4">
    <source>
        <dbReference type="EMBL" id="KOS18222.1"/>
    </source>
</evidence>
<keyword evidence="5" id="KW-1185">Reference proteome</keyword>
<feature type="compositionally biased region" description="Low complexity" evidence="1">
    <location>
        <begin position="277"/>
        <end position="292"/>
    </location>
</feature>
<evidence type="ECO:0000256" key="2">
    <source>
        <dbReference type="SAM" id="Phobius"/>
    </source>
</evidence>
<comment type="caution">
    <text evidence="4">The sequence shown here is derived from an EMBL/GenBank/DDBJ whole genome shotgun (WGS) entry which is preliminary data.</text>
</comment>
<dbReference type="EMBL" id="LGSR01000022">
    <property type="protein sequence ID" value="KOS18222.1"/>
    <property type="molecule type" value="Genomic_DNA"/>
</dbReference>
<keyword evidence="2" id="KW-0812">Transmembrane</keyword>
<feature type="compositionally biased region" description="Low complexity" evidence="1">
    <location>
        <begin position="74"/>
        <end position="96"/>
    </location>
</feature>
<feature type="region of interest" description="Disordered" evidence="1">
    <location>
        <begin position="269"/>
        <end position="304"/>
    </location>
</feature>
<feature type="transmembrane region" description="Helical" evidence="2">
    <location>
        <begin position="311"/>
        <end position="332"/>
    </location>
</feature>
<evidence type="ECO:0000256" key="3">
    <source>
        <dbReference type="SAM" id="SignalP"/>
    </source>
</evidence>
<proteinExistence type="predicted"/>
<feature type="signal peptide" evidence="3">
    <location>
        <begin position="1"/>
        <end position="18"/>
    </location>
</feature>
<accession>A0A0N0RT54</accession>
<protein>
    <submittedName>
        <fullName evidence="4">Uncharacterized protein</fullName>
    </submittedName>
</protein>
<name>A0A0N0RT54_ESCWE</name>
<feature type="region of interest" description="Disordered" evidence="1">
    <location>
        <begin position="40"/>
        <end position="96"/>
    </location>
</feature>